<reference evidence="2" key="1">
    <citation type="submission" date="2019-11" db="EMBL/GenBank/DDBJ databases">
        <authorList>
            <person name="Feng L."/>
        </authorList>
    </citation>
    <scope>NUCLEOTIDE SEQUENCE</scope>
    <source>
        <strain evidence="2">ElimosumLFYP34</strain>
    </source>
</reference>
<accession>A0A6N3HCM3</accession>
<proteinExistence type="predicted"/>
<keyword evidence="1" id="KW-0472">Membrane</keyword>
<feature type="transmembrane region" description="Helical" evidence="1">
    <location>
        <begin position="6"/>
        <end position="27"/>
    </location>
</feature>
<feature type="transmembrane region" description="Helical" evidence="1">
    <location>
        <begin position="48"/>
        <end position="71"/>
    </location>
</feature>
<name>A0A6N3HCM3_EUBLI</name>
<organism evidence="2">
    <name type="scientific">Eubacterium limosum</name>
    <dbReference type="NCBI Taxonomy" id="1736"/>
    <lineage>
        <taxon>Bacteria</taxon>
        <taxon>Bacillati</taxon>
        <taxon>Bacillota</taxon>
        <taxon>Clostridia</taxon>
        <taxon>Eubacteriales</taxon>
        <taxon>Eubacteriaceae</taxon>
        <taxon>Eubacterium</taxon>
    </lineage>
</organism>
<evidence type="ECO:0000313" key="2">
    <source>
        <dbReference type="EMBL" id="VYU74787.1"/>
    </source>
</evidence>
<gene>
    <name evidence="2" type="ORF">ELLFYP34_01170</name>
</gene>
<sequence>MDKFIFLIPIYLIVLAVGIHIIEGAVNRKVKNREGLGVYRREMRHKRVVRVANTLCILSGICLIGEVILVLNGFSF</sequence>
<keyword evidence="1" id="KW-0812">Transmembrane</keyword>
<protein>
    <submittedName>
        <fullName evidence="2">Uncharacterized protein</fullName>
    </submittedName>
</protein>
<evidence type="ECO:0000256" key="1">
    <source>
        <dbReference type="SAM" id="Phobius"/>
    </source>
</evidence>
<dbReference type="AlphaFoldDB" id="A0A6N3HCM3"/>
<keyword evidence="1" id="KW-1133">Transmembrane helix</keyword>
<dbReference type="EMBL" id="CACRTR010000023">
    <property type="protein sequence ID" value="VYU74787.1"/>
    <property type="molecule type" value="Genomic_DNA"/>
</dbReference>